<dbReference type="KEGG" id="pif:PITG_16606"/>
<dbReference type="HOGENOM" id="CLU_1386596_0_0_1"/>
<keyword evidence="3" id="KW-1185">Reference proteome</keyword>
<protein>
    <submittedName>
        <fullName evidence="2">Uncharacterized protein</fullName>
    </submittedName>
</protein>
<reference evidence="3" key="1">
    <citation type="journal article" date="2009" name="Nature">
        <title>Genome sequence and analysis of the Irish potato famine pathogen Phytophthora infestans.</title>
        <authorList>
            <consortium name="The Broad Institute Genome Sequencing Platform"/>
            <person name="Haas B.J."/>
            <person name="Kamoun S."/>
            <person name="Zody M.C."/>
            <person name="Jiang R.H."/>
            <person name="Handsaker R.E."/>
            <person name="Cano L.M."/>
            <person name="Grabherr M."/>
            <person name="Kodira C.D."/>
            <person name="Raffaele S."/>
            <person name="Torto-Alalibo T."/>
            <person name="Bozkurt T.O."/>
            <person name="Ah-Fong A.M."/>
            <person name="Alvarado L."/>
            <person name="Anderson V.L."/>
            <person name="Armstrong M.R."/>
            <person name="Avrova A."/>
            <person name="Baxter L."/>
            <person name="Beynon J."/>
            <person name="Boevink P.C."/>
            <person name="Bollmann S.R."/>
            <person name="Bos J.I."/>
            <person name="Bulone V."/>
            <person name="Cai G."/>
            <person name="Cakir C."/>
            <person name="Carrington J.C."/>
            <person name="Chawner M."/>
            <person name="Conti L."/>
            <person name="Costanzo S."/>
            <person name="Ewan R."/>
            <person name="Fahlgren N."/>
            <person name="Fischbach M.A."/>
            <person name="Fugelstad J."/>
            <person name="Gilroy E.M."/>
            <person name="Gnerre S."/>
            <person name="Green P.J."/>
            <person name="Grenville-Briggs L.J."/>
            <person name="Griffith J."/>
            <person name="Grunwald N.J."/>
            <person name="Horn K."/>
            <person name="Horner N.R."/>
            <person name="Hu C.H."/>
            <person name="Huitema E."/>
            <person name="Jeong D.H."/>
            <person name="Jones A.M."/>
            <person name="Jones J.D."/>
            <person name="Jones R.W."/>
            <person name="Karlsson E.K."/>
            <person name="Kunjeti S.G."/>
            <person name="Lamour K."/>
            <person name="Liu Z."/>
            <person name="Ma L."/>
            <person name="Maclean D."/>
            <person name="Chibucos M.C."/>
            <person name="McDonald H."/>
            <person name="McWalters J."/>
            <person name="Meijer H.J."/>
            <person name="Morgan W."/>
            <person name="Morris P.F."/>
            <person name="Munro C.A."/>
            <person name="O'Neill K."/>
            <person name="Ospina-Giraldo M."/>
            <person name="Pinzon A."/>
            <person name="Pritchard L."/>
            <person name="Ramsahoye B."/>
            <person name="Ren Q."/>
            <person name="Restrepo S."/>
            <person name="Roy S."/>
            <person name="Sadanandom A."/>
            <person name="Savidor A."/>
            <person name="Schornack S."/>
            <person name="Schwartz D.C."/>
            <person name="Schumann U.D."/>
            <person name="Schwessinger B."/>
            <person name="Seyer L."/>
            <person name="Sharpe T."/>
            <person name="Silvar C."/>
            <person name="Song J."/>
            <person name="Studholme D.J."/>
            <person name="Sykes S."/>
            <person name="Thines M."/>
            <person name="van de Vondervoort P.J."/>
            <person name="Phuntumart V."/>
            <person name="Wawra S."/>
            <person name="Weide R."/>
            <person name="Win J."/>
            <person name="Young C."/>
            <person name="Zhou S."/>
            <person name="Fry W."/>
            <person name="Meyers B.C."/>
            <person name="van West P."/>
            <person name="Ristaino J."/>
            <person name="Govers F."/>
            <person name="Birch P.R."/>
            <person name="Whisson S.C."/>
            <person name="Judelson H.S."/>
            <person name="Nusbaum C."/>
        </authorList>
    </citation>
    <scope>NUCLEOTIDE SEQUENCE [LARGE SCALE GENOMIC DNA]</scope>
    <source>
        <strain evidence="3">T30-4</strain>
    </source>
</reference>
<name>D0NUS3_PHYIT</name>
<evidence type="ECO:0000256" key="1">
    <source>
        <dbReference type="SAM" id="MobiDB-lite"/>
    </source>
</evidence>
<feature type="region of interest" description="Disordered" evidence="1">
    <location>
        <begin position="117"/>
        <end position="146"/>
    </location>
</feature>
<dbReference type="VEuPathDB" id="FungiDB:PITG_16606"/>
<dbReference type="InParanoid" id="D0NUS3"/>
<dbReference type="EMBL" id="DS028165">
    <property type="protein sequence ID" value="EEY65434.1"/>
    <property type="molecule type" value="Genomic_DNA"/>
</dbReference>
<dbReference type="RefSeq" id="XP_002897152.1">
    <property type="nucleotide sequence ID" value="XM_002897106.1"/>
</dbReference>
<evidence type="ECO:0000313" key="3">
    <source>
        <dbReference type="Proteomes" id="UP000006643"/>
    </source>
</evidence>
<sequence>MTASWSPWGTLTGWALAAGNDSEVTLLRGAVVGVVGWAVTTPLRRVAWAFADSMLEACSSAYVFVYTCGDRYLKTVRGEEALVLPPRAGVNSRDKALEGGVPVDKDFSVPSSSNVASSGTLTGGVPIRHPAGTVQPGSGESARRGHRVEVGENCHGIRLDEGLDLLAECIQKLNAFQVKRTTSNQLGHSPPTSAFPA</sequence>
<evidence type="ECO:0000313" key="2">
    <source>
        <dbReference type="EMBL" id="EEY65434.1"/>
    </source>
</evidence>
<dbReference type="Proteomes" id="UP000006643">
    <property type="component" value="Unassembled WGS sequence"/>
</dbReference>
<proteinExistence type="predicted"/>
<gene>
    <name evidence="2" type="ORF">PITG_16606</name>
</gene>
<accession>D0NUS3</accession>
<dbReference type="AlphaFoldDB" id="D0NUS3"/>
<dbReference type="GeneID" id="9469020"/>
<organism evidence="2 3">
    <name type="scientific">Phytophthora infestans (strain T30-4)</name>
    <name type="common">Potato late blight agent</name>
    <dbReference type="NCBI Taxonomy" id="403677"/>
    <lineage>
        <taxon>Eukaryota</taxon>
        <taxon>Sar</taxon>
        <taxon>Stramenopiles</taxon>
        <taxon>Oomycota</taxon>
        <taxon>Peronosporomycetes</taxon>
        <taxon>Peronosporales</taxon>
        <taxon>Peronosporaceae</taxon>
        <taxon>Phytophthora</taxon>
    </lineage>
</organism>
<dbReference type="OrthoDB" id="146061at2759"/>